<dbReference type="EC" id="3.5.1.-" evidence="2"/>
<dbReference type="InterPro" id="IPR011059">
    <property type="entry name" value="Metal-dep_hydrolase_composite"/>
</dbReference>
<dbReference type="AlphaFoldDB" id="A0AAU7DGA2"/>
<gene>
    <name evidence="2" type="ORF">P8935_17575</name>
</gene>
<dbReference type="PANTHER" id="PTHR11647:SF1">
    <property type="entry name" value="COLLAPSIN RESPONSE MEDIATOR PROTEIN"/>
    <property type="match status" value="1"/>
</dbReference>
<evidence type="ECO:0000313" key="2">
    <source>
        <dbReference type="EMBL" id="XBH16371.1"/>
    </source>
</evidence>
<dbReference type="Gene3D" id="3.20.20.140">
    <property type="entry name" value="Metal-dependent hydrolases"/>
    <property type="match status" value="1"/>
</dbReference>
<organism evidence="2">
    <name type="scientific">Telmatobacter sp. DSM 110680</name>
    <dbReference type="NCBI Taxonomy" id="3036704"/>
    <lineage>
        <taxon>Bacteria</taxon>
        <taxon>Pseudomonadati</taxon>
        <taxon>Acidobacteriota</taxon>
        <taxon>Terriglobia</taxon>
        <taxon>Terriglobales</taxon>
        <taxon>Acidobacteriaceae</taxon>
        <taxon>Telmatobacter</taxon>
    </lineage>
</organism>
<dbReference type="GO" id="GO:0016811">
    <property type="term" value="F:hydrolase activity, acting on carbon-nitrogen (but not peptide) bonds, in linear amides"/>
    <property type="evidence" value="ECO:0007669"/>
    <property type="project" value="InterPro"/>
</dbReference>
<keyword evidence="2" id="KW-0378">Hydrolase</keyword>
<dbReference type="PANTHER" id="PTHR11647">
    <property type="entry name" value="HYDRANTOINASE/DIHYDROPYRIMIDINASE FAMILY MEMBER"/>
    <property type="match status" value="1"/>
</dbReference>
<dbReference type="InterPro" id="IPR023100">
    <property type="entry name" value="D-aminoacylase_insert_dom_sf"/>
</dbReference>
<feature type="domain" description="Amidohydrolase 3" evidence="1">
    <location>
        <begin position="50"/>
        <end position="460"/>
    </location>
</feature>
<dbReference type="InterPro" id="IPR032466">
    <property type="entry name" value="Metal_Hydrolase"/>
</dbReference>
<dbReference type="Gene3D" id="3.30.1490.130">
    <property type="entry name" value="D-aminoacylase. Domain 3"/>
    <property type="match status" value="1"/>
</dbReference>
<dbReference type="InterPro" id="IPR050378">
    <property type="entry name" value="Metallo-dep_Hydrolases_sf"/>
</dbReference>
<dbReference type="Gene3D" id="2.30.40.10">
    <property type="entry name" value="Urease, subunit C, domain 1"/>
    <property type="match status" value="1"/>
</dbReference>
<dbReference type="InterPro" id="IPR013108">
    <property type="entry name" value="Amidohydro_3"/>
</dbReference>
<dbReference type="CDD" id="cd01297">
    <property type="entry name" value="D-aminoacylase"/>
    <property type="match status" value="1"/>
</dbReference>
<evidence type="ECO:0000259" key="1">
    <source>
        <dbReference type="Pfam" id="PF07969"/>
    </source>
</evidence>
<protein>
    <submittedName>
        <fullName evidence="2">D-aminoacylase</fullName>
        <ecNumber evidence="2">3.5.1.-</ecNumber>
    </submittedName>
</protein>
<name>A0AAU7DGA2_9BACT</name>
<accession>A0AAU7DGA2</accession>
<dbReference type="RefSeq" id="WP_348261600.1">
    <property type="nucleotide sequence ID" value="NZ_CP121196.1"/>
</dbReference>
<dbReference type="EMBL" id="CP121196">
    <property type="protein sequence ID" value="XBH16371.1"/>
    <property type="molecule type" value="Genomic_DNA"/>
</dbReference>
<dbReference type="SUPFAM" id="SSF51338">
    <property type="entry name" value="Composite domain of metallo-dependent hydrolases"/>
    <property type="match status" value="1"/>
</dbReference>
<proteinExistence type="predicted"/>
<reference evidence="2" key="1">
    <citation type="submission" date="2023-03" db="EMBL/GenBank/DDBJ databases">
        <title>Edaphobacter sp.</title>
        <authorList>
            <person name="Huber K.J."/>
            <person name="Papendorf J."/>
            <person name="Pilke C."/>
            <person name="Bunk B."/>
            <person name="Sproeer C."/>
            <person name="Pester M."/>
        </authorList>
    </citation>
    <scope>NUCLEOTIDE SEQUENCE</scope>
    <source>
        <strain evidence="2">DSM 110680</strain>
    </source>
</reference>
<dbReference type="SUPFAM" id="SSF51556">
    <property type="entry name" value="Metallo-dependent hydrolases"/>
    <property type="match status" value="1"/>
</dbReference>
<sequence>MLKCDTLIRNANVLDGSGNDARHCDVALRDGRVVDIAESIHCTSDQIVEGEGLSLAPGFIDVHTHDDTSVIETPDMLPKISQGVTTVIVGNCGISASPARLKGDPPDPMNLLGRRDFFRYPAFSDYIAALQRARPAVNVASLVGHTSLRNNHLDRLDRSATAEEVEEMRAELVAALDAGALGLSSGLAYSSANSASTDEVIALAEALRGAKAVYATHMRTETDGILDAMKEACTIGRSCDSAVVISHLKCAGIANWGRSGEVLHSLEGARATQQIGCDCYPYAAGSSTLDLKQVDPRVRIEITWSAPHPDAAGKNLFDIAVGWNLTQLEAAKRLQPAGAIYHSIDEQDMRRILAHPATMIGSDGLPWDKHPHPRLWGAFPRVLGRYCRGEKLFSLPQAIHKMTTMPARRFGLAQRGAIAENYWADLVLFDADTIDDTATFADPLRPAKGIMGVWVNGTLSYTAQGLTGSRAGRYLPRAATEWLQ</sequence>
<dbReference type="Pfam" id="PF07969">
    <property type="entry name" value="Amidohydro_3"/>
    <property type="match status" value="1"/>
</dbReference>